<evidence type="ECO:0000256" key="4">
    <source>
        <dbReference type="ARBA" id="ARBA00022692"/>
    </source>
</evidence>
<dbReference type="PANTHER" id="PTHR30069">
    <property type="entry name" value="TONB-DEPENDENT OUTER MEMBRANE RECEPTOR"/>
    <property type="match status" value="1"/>
</dbReference>
<dbReference type="Proteomes" id="UP000018840">
    <property type="component" value="Unassembled WGS sequence"/>
</dbReference>
<keyword evidence="6" id="KW-0798">TonB box</keyword>
<dbReference type="InterPro" id="IPR039426">
    <property type="entry name" value="TonB-dep_rcpt-like"/>
</dbReference>
<evidence type="ECO:0000256" key="3">
    <source>
        <dbReference type="ARBA" id="ARBA00022452"/>
    </source>
</evidence>
<dbReference type="EMBL" id="AZMC01000174">
    <property type="protein sequence ID" value="ETI89288.1"/>
    <property type="molecule type" value="Genomic_DNA"/>
</dbReference>
<keyword evidence="2" id="KW-0813">Transport</keyword>
<dbReference type="GO" id="GO:0009279">
    <property type="term" value="C:cell outer membrane"/>
    <property type="evidence" value="ECO:0007669"/>
    <property type="project" value="UniProtKB-SubCell"/>
</dbReference>
<dbReference type="SUPFAM" id="SSF56935">
    <property type="entry name" value="Porins"/>
    <property type="match status" value="1"/>
</dbReference>
<dbReference type="InterPro" id="IPR036942">
    <property type="entry name" value="Beta-barrel_TonB_sf"/>
</dbReference>
<sequence>QLNWEGRRVADDESELPYKSYFLRADTGQVGKFRAAIYGSHRDVMPIYSETLFENGVNTKGPIRNAVRFFGDVQNVGVLATYQVSDAAEIDFAANRSDEVMKRLTKHSTDGPDPVVHFGRNAQRDTYRIGYSQQHGATNWKLDVGYAKMTEHDTTISSIDVFSPYQGKNKLRYLDHVLHKNWNVKLSGSTQLNERHLLTFGAGYMKEEGEGSRIKGAKTIRTRYIDPWDYDKNLHTDDKGVPESAVEDHPMQMNEKGVPQYDQVYDRYGYRDEYGKSHAPVYTFEDYEEDDPANEAKRQQFIAELRRDNPAEAFIEDDDPMDDETILRRYYGDYKRTLVWHGKKFEQEVTDRKNRQQIGRAEIEKQYVFLQDAIRLNDKTTVTPTLRWDHSNLFGSQVSAGLGMTHLIGGDENRRLKVNVGTGYTEPGIGELYYHWEMYAGMPYDLGIGRLGFYWFGNPNLKPEKSLNFDIGYEQEHNRNRFRLNVFHNRIRDYMTTYFTGALMDFHPGQGDDTWINPPDMIYSFKNIGKAEITGVETEFSRAINDHFSWKLGHTYLHAINRSDKNMPRQLLNKPQHKIDLGLTYENRHSGIRLSFWGDYYVNMLDGNTVANNGNFVYNETPGKTEYKFAKEGQQTYELKSFGRWNVFLQKQMKTGSLVYFGVDNVFNHRDDDQAIPERTYKFGVNWKFDDAGALFTECLPSLGLTTLSPQTPFIVSPFADLDGVRVFGDYRIRHAVMTGKQKPAQARVTTKATIGSAYKNYLERGESGFAQRIRIGAAAPLGARTNVTLVGALSGTAAVDTRHDVGDTALNKARLEQADVTHNVSKWDFSIGRLTEPMGVSGYWFGKEYDGVRAVWTEKKTQLRVGYGDFRHSTGVTDSAYSRAEHAVFMRTPTKKEWLGYDEALINDETYTVPHTAVPGFESLYDKLAKAKTLADEKRIIDKYFKVIAEDDPKAYEKIAGPSSYKSNSHIWRVVTATDKNGNVKKFLTTDTFDTYVPGKDPFDREALRKAGETSWNTVMSRTGENREQWKGFVSGSGVLSDQQYTFTSEFYGYGTYTGKEVLADLATTFGGKRYAGFELNQLQSGDFQRLSKEEAKERALASLYDKDYALEKVRKRRADGEKAIGYRKAQITPIAEKIINLAAEGGRWKPEGNSNLPLHLLAKKGYLFPQEGIVLKADNVPAIEQAVYLQLRQELTPAVGVNLWYLRSVNDDQAKLRGELGIRDESHQVGRLADVVGAGVRVRIGKYATLSADYGVNHTDFGAYMNGHTRYEHAVGTSDFVVKDREAGDTPSFHVIRFDVGRADTTVAGSWNAFVDYKSFDHGAFFGGNGTEALSDRYLDGIRSFTVGIRYVPVKHLLLEGFYTFGAEGSGTRDTLYGPEHFRLGNYTRVQATLRF</sequence>
<protein>
    <submittedName>
        <fullName evidence="11">Colicin I receptor</fullName>
    </submittedName>
</protein>
<dbReference type="InterPro" id="IPR000531">
    <property type="entry name" value="Beta-barrel_TonB"/>
</dbReference>
<evidence type="ECO:0000259" key="10">
    <source>
        <dbReference type="Pfam" id="PF00593"/>
    </source>
</evidence>
<evidence type="ECO:0000313" key="11">
    <source>
        <dbReference type="EMBL" id="ETI89288.1"/>
    </source>
</evidence>
<comment type="caution">
    <text evidence="11">The sequence shown here is derived from an EMBL/GenBank/DDBJ whole genome shotgun (WGS) entry which is preliminary data.</text>
</comment>
<dbReference type="PANTHER" id="PTHR30069:SF29">
    <property type="entry name" value="HEMOGLOBIN AND HEMOGLOBIN-HAPTOGLOBIN-BINDING PROTEIN 1-RELATED"/>
    <property type="match status" value="1"/>
</dbReference>
<reference evidence="11 12" key="1">
    <citation type="submission" date="2013-12" db="EMBL/GenBank/DDBJ databases">
        <title>A Varibaculum cambriense genome reconstructed from a premature infant gut community with otherwise low bacterial novelty that shifts toward anaerobic metabolism during the third week of life.</title>
        <authorList>
            <person name="Brown C.T."/>
            <person name="Sharon I."/>
            <person name="Thomas B.C."/>
            <person name="Castelle C.J."/>
            <person name="Morowitz M.J."/>
            <person name="Banfield J.F."/>
        </authorList>
    </citation>
    <scope>NUCLEOTIDE SEQUENCE [LARGE SCALE GENOMIC DNA]</scope>
    <source>
        <strain evidence="12">DORA_17_25</strain>
    </source>
</reference>
<evidence type="ECO:0000256" key="7">
    <source>
        <dbReference type="ARBA" id="ARBA00023136"/>
    </source>
</evidence>
<feature type="domain" description="TonB-dependent receptor-like beta-barrel" evidence="10">
    <location>
        <begin position="322"/>
        <end position="666"/>
    </location>
</feature>
<comment type="subcellular location">
    <subcellularLocation>
        <location evidence="1">Cell outer membrane</location>
        <topology evidence="1">Multi-pass membrane protein</topology>
    </subcellularLocation>
</comment>
<evidence type="ECO:0000256" key="6">
    <source>
        <dbReference type="ARBA" id="ARBA00023077"/>
    </source>
</evidence>
<feature type="non-terminal residue" evidence="11">
    <location>
        <position position="1"/>
    </location>
</feature>
<name>W1UCB9_9FIRM</name>
<evidence type="ECO:0000256" key="9">
    <source>
        <dbReference type="ARBA" id="ARBA00023237"/>
    </source>
</evidence>
<evidence type="ECO:0000256" key="2">
    <source>
        <dbReference type="ARBA" id="ARBA00022448"/>
    </source>
</evidence>
<keyword evidence="7" id="KW-0472">Membrane</keyword>
<gene>
    <name evidence="11" type="ORF">Q612_NSC00174G0001</name>
</gene>
<dbReference type="Pfam" id="PF00593">
    <property type="entry name" value="TonB_dep_Rec_b-barrel"/>
    <property type="match status" value="1"/>
</dbReference>
<evidence type="ECO:0000256" key="5">
    <source>
        <dbReference type="ARBA" id="ARBA00022729"/>
    </source>
</evidence>
<proteinExistence type="predicted"/>
<dbReference type="PATRIC" id="fig|1403945.3.peg.185"/>
<evidence type="ECO:0000256" key="1">
    <source>
        <dbReference type="ARBA" id="ARBA00004571"/>
    </source>
</evidence>
<dbReference type="Gene3D" id="2.40.170.20">
    <property type="entry name" value="TonB-dependent receptor, beta-barrel domain"/>
    <property type="match status" value="2"/>
</dbReference>
<organism evidence="11 12">
    <name type="scientific">Negativicoccus succinicivorans DORA_17_25</name>
    <dbReference type="NCBI Taxonomy" id="1403945"/>
    <lineage>
        <taxon>Bacteria</taxon>
        <taxon>Bacillati</taxon>
        <taxon>Bacillota</taxon>
        <taxon>Negativicutes</taxon>
        <taxon>Veillonellales</taxon>
        <taxon>Veillonellaceae</taxon>
        <taxon>Negativicoccus</taxon>
    </lineage>
</organism>
<keyword evidence="9" id="KW-0998">Cell outer membrane</keyword>
<keyword evidence="4" id="KW-0812">Transmembrane</keyword>
<keyword evidence="3" id="KW-1134">Transmembrane beta strand</keyword>
<dbReference type="GO" id="GO:0015344">
    <property type="term" value="F:siderophore uptake transmembrane transporter activity"/>
    <property type="evidence" value="ECO:0007669"/>
    <property type="project" value="TreeGrafter"/>
</dbReference>
<keyword evidence="8 11" id="KW-0675">Receptor</keyword>
<evidence type="ECO:0000313" key="12">
    <source>
        <dbReference type="Proteomes" id="UP000018840"/>
    </source>
</evidence>
<keyword evidence="5" id="KW-0732">Signal</keyword>
<dbReference type="GO" id="GO:0044718">
    <property type="term" value="P:siderophore transmembrane transport"/>
    <property type="evidence" value="ECO:0007669"/>
    <property type="project" value="TreeGrafter"/>
</dbReference>
<accession>W1UCB9</accession>
<evidence type="ECO:0000256" key="8">
    <source>
        <dbReference type="ARBA" id="ARBA00023170"/>
    </source>
</evidence>